<proteinExistence type="predicted"/>
<sequence>MIFQLSNLVSVSARARELGYLALGKRGALWAASQCRFSLT</sequence>
<accession>A0A0E9RA05</accession>
<reference evidence="1" key="1">
    <citation type="submission" date="2014-11" db="EMBL/GenBank/DDBJ databases">
        <authorList>
            <person name="Amaro Gonzalez C."/>
        </authorList>
    </citation>
    <scope>NUCLEOTIDE SEQUENCE</scope>
</reference>
<name>A0A0E9RA05_ANGAN</name>
<organism evidence="1">
    <name type="scientific">Anguilla anguilla</name>
    <name type="common">European freshwater eel</name>
    <name type="synonym">Muraena anguilla</name>
    <dbReference type="NCBI Taxonomy" id="7936"/>
    <lineage>
        <taxon>Eukaryota</taxon>
        <taxon>Metazoa</taxon>
        <taxon>Chordata</taxon>
        <taxon>Craniata</taxon>
        <taxon>Vertebrata</taxon>
        <taxon>Euteleostomi</taxon>
        <taxon>Actinopterygii</taxon>
        <taxon>Neopterygii</taxon>
        <taxon>Teleostei</taxon>
        <taxon>Anguilliformes</taxon>
        <taxon>Anguillidae</taxon>
        <taxon>Anguilla</taxon>
    </lineage>
</organism>
<evidence type="ECO:0000313" key="1">
    <source>
        <dbReference type="EMBL" id="JAH25183.1"/>
    </source>
</evidence>
<dbReference type="EMBL" id="GBXM01083394">
    <property type="protein sequence ID" value="JAH25183.1"/>
    <property type="molecule type" value="Transcribed_RNA"/>
</dbReference>
<dbReference type="AlphaFoldDB" id="A0A0E9RA05"/>
<reference evidence="1" key="2">
    <citation type="journal article" date="2015" name="Fish Shellfish Immunol.">
        <title>Early steps in the European eel (Anguilla anguilla)-Vibrio vulnificus interaction in the gills: Role of the RtxA13 toxin.</title>
        <authorList>
            <person name="Callol A."/>
            <person name="Pajuelo D."/>
            <person name="Ebbesson L."/>
            <person name="Teles M."/>
            <person name="MacKenzie S."/>
            <person name="Amaro C."/>
        </authorList>
    </citation>
    <scope>NUCLEOTIDE SEQUENCE</scope>
</reference>
<protein>
    <submittedName>
        <fullName evidence="1">Uncharacterized protein</fullName>
    </submittedName>
</protein>